<organism evidence="1 2">
    <name type="scientific">Anisodus tanguticus</name>
    <dbReference type="NCBI Taxonomy" id="243964"/>
    <lineage>
        <taxon>Eukaryota</taxon>
        <taxon>Viridiplantae</taxon>
        <taxon>Streptophyta</taxon>
        <taxon>Embryophyta</taxon>
        <taxon>Tracheophyta</taxon>
        <taxon>Spermatophyta</taxon>
        <taxon>Magnoliopsida</taxon>
        <taxon>eudicotyledons</taxon>
        <taxon>Gunneridae</taxon>
        <taxon>Pentapetalae</taxon>
        <taxon>asterids</taxon>
        <taxon>lamiids</taxon>
        <taxon>Solanales</taxon>
        <taxon>Solanaceae</taxon>
        <taxon>Solanoideae</taxon>
        <taxon>Hyoscyameae</taxon>
        <taxon>Anisodus</taxon>
    </lineage>
</organism>
<accession>A0AAE1VD69</accession>
<dbReference type="AlphaFoldDB" id="A0AAE1VD69"/>
<dbReference type="PANTHER" id="PTHR46238">
    <property type="entry name" value="REVERSE TRANSCRIPTASE DOMAIN-CONTAINING PROTEIN"/>
    <property type="match status" value="1"/>
</dbReference>
<comment type="caution">
    <text evidence="1">The sequence shown here is derived from an EMBL/GenBank/DDBJ whole genome shotgun (WGS) entry which is preliminary data.</text>
</comment>
<sequence length="131" mass="14511">MASANEMGVRLMANGAWGSSGDATGMWDMITSCIRELSNRSDPETGIEVRLGTQVIPKEGSFKYLGSIIQGNREIDGDVTHHIGAWWMKWRLASGQFIEPSREEEDWIALQTSLPMICQQVRKKLSGKPSG</sequence>
<protein>
    <submittedName>
        <fullName evidence="1">Uncharacterized protein</fullName>
    </submittedName>
</protein>
<keyword evidence="2" id="KW-1185">Reference proteome</keyword>
<dbReference type="PANTHER" id="PTHR46238:SF8">
    <property type="entry name" value="ENDONUCLEASE_EXONUCLEASE_PHOSPHATASE DOMAIN-CONTAINING PROTEIN"/>
    <property type="match status" value="1"/>
</dbReference>
<dbReference type="EMBL" id="JAVYJV010000011">
    <property type="protein sequence ID" value="KAK4359516.1"/>
    <property type="molecule type" value="Genomic_DNA"/>
</dbReference>
<proteinExistence type="predicted"/>
<dbReference type="Proteomes" id="UP001291623">
    <property type="component" value="Unassembled WGS sequence"/>
</dbReference>
<evidence type="ECO:0000313" key="2">
    <source>
        <dbReference type="Proteomes" id="UP001291623"/>
    </source>
</evidence>
<name>A0AAE1VD69_9SOLA</name>
<evidence type="ECO:0000313" key="1">
    <source>
        <dbReference type="EMBL" id="KAK4359516.1"/>
    </source>
</evidence>
<gene>
    <name evidence="1" type="ORF">RND71_021745</name>
</gene>
<reference evidence="1" key="1">
    <citation type="submission" date="2023-12" db="EMBL/GenBank/DDBJ databases">
        <title>Genome assembly of Anisodus tanguticus.</title>
        <authorList>
            <person name="Wang Y.-J."/>
        </authorList>
    </citation>
    <scope>NUCLEOTIDE SEQUENCE</scope>
    <source>
        <strain evidence="1">KB-2021</strain>
        <tissue evidence="1">Leaf</tissue>
    </source>
</reference>